<evidence type="ECO:0000256" key="1">
    <source>
        <dbReference type="ARBA" id="ARBA00004515"/>
    </source>
</evidence>
<keyword evidence="12" id="KW-1003">Cell membrane</keyword>
<gene>
    <name evidence="12" type="primary">nuoB</name>
    <name evidence="15" type="ordered locus">Despr_1862</name>
</gene>
<dbReference type="GO" id="GO:0005886">
    <property type="term" value="C:plasma membrane"/>
    <property type="evidence" value="ECO:0007669"/>
    <property type="project" value="UniProtKB-SubCell"/>
</dbReference>
<feature type="binding site" evidence="12">
    <location>
        <position position="144"/>
    </location>
    <ligand>
        <name>[4Fe-4S] cluster</name>
        <dbReference type="ChEBI" id="CHEBI:49883"/>
    </ligand>
</feature>
<comment type="similarity">
    <text evidence="2">In the N-terminal section; belongs to the complex I 20 kDa subunit family.</text>
</comment>
<dbReference type="FunFam" id="3.40.50.12280:FF:000002">
    <property type="entry name" value="NADH-quinone oxidoreductase subunit B"/>
    <property type="match status" value="1"/>
</dbReference>
<keyword evidence="6 12" id="KW-0813">Transport</keyword>
<dbReference type="GO" id="GO:0015990">
    <property type="term" value="P:electron transport coupled proton transport"/>
    <property type="evidence" value="ECO:0007669"/>
    <property type="project" value="TreeGrafter"/>
</dbReference>
<evidence type="ECO:0000256" key="4">
    <source>
        <dbReference type="ARBA" id="ARBA00009173"/>
    </source>
</evidence>
<evidence type="ECO:0000256" key="2">
    <source>
        <dbReference type="ARBA" id="ARBA00006408"/>
    </source>
</evidence>
<sequence>MGEISDPTMVKLEEGVRYIPGANAILGPLNKLVNWGRAGSIWPVTFGLACCAIEMMDAGASTNDLDRFGILFRASPRQADCMVVAGTLSKKMAPVLRRVYDQMPEPRYVLAMGSCACSGGVFDTYAVTQGVDQIIPVDVYVPGCPPRPEALLEGFLKLQEKILKEQFRWSQWR</sequence>
<keyword evidence="12 13" id="KW-0408">Iron</keyword>
<evidence type="ECO:0000256" key="8">
    <source>
        <dbReference type="ARBA" id="ARBA00022967"/>
    </source>
</evidence>
<dbReference type="GO" id="GO:0045271">
    <property type="term" value="C:respiratory chain complex I"/>
    <property type="evidence" value="ECO:0007669"/>
    <property type="project" value="TreeGrafter"/>
</dbReference>
<evidence type="ECO:0000313" key="15">
    <source>
        <dbReference type="EMBL" id="ADW18010.1"/>
    </source>
</evidence>
<evidence type="ECO:0000256" key="6">
    <source>
        <dbReference type="ARBA" id="ARBA00022448"/>
    </source>
</evidence>
<keyword evidence="12" id="KW-0997">Cell inner membrane</keyword>
<keyword evidence="15" id="KW-0560">Oxidoreductase</keyword>
<dbReference type="Gene3D" id="3.40.50.12280">
    <property type="match status" value="1"/>
</dbReference>
<comment type="similarity">
    <text evidence="4 12 13">Belongs to the complex I 20 kDa subunit family.</text>
</comment>
<evidence type="ECO:0000256" key="11">
    <source>
        <dbReference type="ARBA" id="ARBA00047712"/>
    </source>
</evidence>
<organism evidence="15 16">
    <name type="scientific">Desulfobulbus propionicus (strain ATCC 33891 / DSM 2032 / VKM B-1956 / 1pr3)</name>
    <dbReference type="NCBI Taxonomy" id="577650"/>
    <lineage>
        <taxon>Bacteria</taxon>
        <taxon>Pseudomonadati</taxon>
        <taxon>Thermodesulfobacteriota</taxon>
        <taxon>Desulfobulbia</taxon>
        <taxon>Desulfobulbales</taxon>
        <taxon>Desulfobulbaceae</taxon>
        <taxon>Desulfobulbus</taxon>
    </lineage>
</organism>
<feature type="binding site" evidence="12">
    <location>
        <position position="51"/>
    </location>
    <ligand>
        <name>[4Fe-4S] cluster</name>
        <dbReference type="ChEBI" id="CHEBI:49883"/>
    </ligand>
</feature>
<dbReference type="KEGG" id="dpr:Despr_1862"/>
<dbReference type="InterPro" id="IPR006138">
    <property type="entry name" value="NADH_UQ_OxRdtase_20Kd_su"/>
</dbReference>
<dbReference type="NCBIfam" id="NF005012">
    <property type="entry name" value="PRK06411.1"/>
    <property type="match status" value="1"/>
</dbReference>
<dbReference type="PANTHER" id="PTHR11995:SF14">
    <property type="entry name" value="NADH DEHYDROGENASE [UBIQUINONE] IRON-SULFUR PROTEIN 7, MITOCHONDRIAL"/>
    <property type="match status" value="1"/>
</dbReference>
<protein>
    <recommendedName>
        <fullName evidence="12">NADH-quinone oxidoreductase subunit B</fullName>
        <ecNumber evidence="12">7.1.1.-</ecNumber>
    </recommendedName>
    <alternativeName>
        <fullName evidence="12">NADH dehydrogenase I subunit B</fullName>
    </alternativeName>
    <alternativeName>
        <fullName evidence="12">NDH-1 subunit B</fullName>
    </alternativeName>
</protein>
<comment type="similarity">
    <text evidence="5">In the C-terminal section; belongs to the complex I 49 kDa subunit family.</text>
</comment>
<dbReference type="GO" id="GO:0050136">
    <property type="term" value="F:NADH dehydrogenase (quinone) (non-electrogenic) activity"/>
    <property type="evidence" value="ECO:0007669"/>
    <property type="project" value="UniProtKB-UniRule"/>
</dbReference>
<dbReference type="EC" id="7.1.1.-" evidence="12"/>
<name>A0A7U3YMB9_DESPD</name>
<keyword evidence="8 12" id="KW-1278">Translocase</keyword>
<evidence type="ECO:0000256" key="10">
    <source>
        <dbReference type="ARBA" id="ARBA00025957"/>
    </source>
</evidence>
<evidence type="ECO:0000256" key="12">
    <source>
        <dbReference type="HAMAP-Rule" id="MF_01356"/>
    </source>
</evidence>
<feature type="binding site" evidence="12">
    <location>
        <position position="50"/>
    </location>
    <ligand>
        <name>[4Fe-4S] cluster</name>
        <dbReference type="ChEBI" id="CHEBI:49883"/>
    </ligand>
</feature>
<keyword evidence="12 13" id="KW-0411">Iron-sulfur</keyword>
<comment type="subcellular location">
    <subcellularLocation>
        <location evidence="1 12">Cell inner membrane</location>
        <topology evidence="1 12">Peripheral membrane protein</topology>
        <orientation evidence="1 12">Cytoplasmic side</orientation>
    </subcellularLocation>
</comment>
<keyword evidence="12 13" id="KW-0479">Metal-binding</keyword>
<dbReference type="GO" id="GO:0051539">
    <property type="term" value="F:4 iron, 4 sulfur cluster binding"/>
    <property type="evidence" value="ECO:0007669"/>
    <property type="project" value="UniProtKB-KW"/>
</dbReference>
<dbReference type="PANTHER" id="PTHR11995">
    <property type="entry name" value="NADH DEHYDROGENASE"/>
    <property type="match status" value="1"/>
</dbReference>
<evidence type="ECO:0000256" key="13">
    <source>
        <dbReference type="RuleBase" id="RU004464"/>
    </source>
</evidence>
<dbReference type="NCBIfam" id="TIGR01957">
    <property type="entry name" value="nuoB_fam"/>
    <property type="match status" value="1"/>
</dbReference>
<comment type="subunit">
    <text evidence="10">NDH-1 is composed of about 13 different subunits. Subunits NuoBCD, E, F, and G constitute the peripheral sector of the complex.</text>
</comment>
<keyword evidence="12 13" id="KW-0004">4Fe-4S</keyword>
<dbReference type="HAMAP" id="MF_01356">
    <property type="entry name" value="NDH1_NuoB"/>
    <property type="match status" value="1"/>
</dbReference>
<dbReference type="Proteomes" id="UP000006365">
    <property type="component" value="Chromosome"/>
</dbReference>
<comment type="cofactor">
    <cofactor evidence="12">
        <name>[4Fe-4S] cluster</name>
        <dbReference type="ChEBI" id="CHEBI:49883"/>
    </cofactor>
    <text evidence="12">Binds 1 [4Fe-4S] cluster.</text>
</comment>
<keyword evidence="7 12" id="KW-0874">Quinone</keyword>
<keyword evidence="16" id="KW-1185">Reference proteome</keyword>
<dbReference type="SUPFAM" id="SSF56770">
    <property type="entry name" value="HydA/Nqo6-like"/>
    <property type="match status" value="1"/>
</dbReference>
<dbReference type="GO" id="GO:0048038">
    <property type="term" value="F:quinone binding"/>
    <property type="evidence" value="ECO:0007669"/>
    <property type="project" value="UniProtKB-KW"/>
</dbReference>
<comment type="similarity">
    <text evidence="3">In the central section; belongs to the complex I 30 kDa subunit family.</text>
</comment>
<comment type="subunit">
    <text evidence="12">NDH-1 is composed of 14 different subunits. Subunits NuoB, C, D, E, F, and G constitute the peripheral sector of the complex.</text>
</comment>
<keyword evidence="9 12" id="KW-0520">NAD</keyword>
<dbReference type="Pfam" id="PF01058">
    <property type="entry name" value="Oxidored_q6"/>
    <property type="match status" value="1"/>
</dbReference>
<keyword evidence="12" id="KW-0830">Ubiquinone</keyword>
<keyword evidence="12" id="KW-0472">Membrane</keyword>
<dbReference type="EMBL" id="CP002364">
    <property type="protein sequence ID" value="ADW18010.1"/>
    <property type="molecule type" value="Genomic_DNA"/>
</dbReference>
<reference evidence="15 16" key="1">
    <citation type="journal article" date="2011" name="Stand. Genomic Sci.">
        <title>Complete genome sequence of Desulfobulbus propionicus type strain (1pr3).</title>
        <authorList>
            <person name="Pagani I."/>
            <person name="Lapidus A."/>
            <person name="Nolan M."/>
            <person name="Lucas S."/>
            <person name="Hammon N."/>
            <person name="Deshpande S."/>
            <person name="Cheng J.F."/>
            <person name="Chertkov O."/>
            <person name="Davenport K."/>
            <person name="Tapia R."/>
            <person name="Han C."/>
            <person name="Goodwin L."/>
            <person name="Pitluck S."/>
            <person name="Liolios K."/>
            <person name="Mavromatis K."/>
            <person name="Ivanova N."/>
            <person name="Mikhailova N."/>
            <person name="Pati A."/>
            <person name="Chen A."/>
            <person name="Palaniappan K."/>
            <person name="Land M."/>
            <person name="Hauser L."/>
            <person name="Chang Y.J."/>
            <person name="Jeffries C.D."/>
            <person name="Detter J.C."/>
            <person name="Brambilla E."/>
            <person name="Kannan K.P."/>
            <person name="Djao O.D."/>
            <person name="Rohde M."/>
            <person name="Pukall R."/>
            <person name="Spring S."/>
            <person name="Goker M."/>
            <person name="Sikorski J."/>
            <person name="Woyke T."/>
            <person name="Bristow J."/>
            <person name="Eisen J.A."/>
            <person name="Markowitz V."/>
            <person name="Hugenholtz P."/>
            <person name="Kyrpides N.C."/>
            <person name="Klenk H.P."/>
        </authorList>
    </citation>
    <scope>NUCLEOTIDE SEQUENCE [LARGE SCALE GENOMIC DNA]</scope>
    <source>
        <strain evidence="16">ATCC 33891 / DSM 2032 / 1pr3</strain>
    </source>
</reference>
<evidence type="ECO:0000256" key="5">
    <source>
        <dbReference type="ARBA" id="ARBA00010019"/>
    </source>
</evidence>
<dbReference type="InterPro" id="IPR006137">
    <property type="entry name" value="NADH_UbQ_OxRdtase-like_20kDa"/>
</dbReference>
<evidence type="ECO:0000256" key="7">
    <source>
        <dbReference type="ARBA" id="ARBA00022719"/>
    </source>
</evidence>
<dbReference type="GO" id="GO:0005506">
    <property type="term" value="F:iron ion binding"/>
    <property type="evidence" value="ECO:0007669"/>
    <property type="project" value="UniProtKB-UniRule"/>
</dbReference>
<comment type="function">
    <text evidence="12">NDH-1 shuttles electrons from NADH, via FMN and iron-sulfur (Fe-S) centers, to quinones in the respiratory chain. The immediate electron acceptor for the enzyme in this species is believed to be ubiquinone. Couples the redox reaction to proton translocation (for every two electrons transferred, four hydrogen ions are translocated across the cytoplasmic membrane), and thus conserves the redox energy in a proton gradient.</text>
</comment>
<dbReference type="GO" id="GO:0008137">
    <property type="term" value="F:NADH dehydrogenase (ubiquinone) activity"/>
    <property type="evidence" value="ECO:0007669"/>
    <property type="project" value="InterPro"/>
</dbReference>
<evidence type="ECO:0000256" key="3">
    <source>
        <dbReference type="ARBA" id="ARBA00008265"/>
    </source>
</evidence>
<comment type="catalytic activity">
    <reaction evidence="11 12">
        <text>a quinone + NADH + 5 H(+)(in) = a quinol + NAD(+) + 4 H(+)(out)</text>
        <dbReference type="Rhea" id="RHEA:57888"/>
        <dbReference type="ChEBI" id="CHEBI:15378"/>
        <dbReference type="ChEBI" id="CHEBI:24646"/>
        <dbReference type="ChEBI" id="CHEBI:57540"/>
        <dbReference type="ChEBI" id="CHEBI:57945"/>
        <dbReference type="ChEBI" id="CHEBI:132124"/>
    </reaction>
</comment>
<evidence type="ECO:0000259" key="14">
    <source>
        <dbReference type="Pfam" id="PF01058"/>
    </source>
</evidence>
<dbReference type="GO" id="GO:0009060">
    <property type="term" value="P:aerobic respiration"/>
    <property type="evidence" value="ECO:0007669"/>
    <property type="project" value="TreeGrafter"/>
</dbReference>
<feature type="domain" description="NADH:ubiquinone oxidoreductase-like 20kDa subunit" evidence="14">
    <location>
        <begin position="50"/>
        <end position="158"/>
    </location>
</feature>
<evidence type="ECO:0000256" key="9">
    <source>
        <dbReference type="ARBA" id="ARBA00023027"/>
    </source>
</evidence>
<feature type="binding site" evidence="12">
    <location>
        <position position="115"/>
    </location>
    <ligand>
        <name>[4Fe-4S] cluster</name>
        <dbReference type="ChEBI" id="CHEBI:49883"/>
    </ligand>
</feature>
<proteinExistence type="inferred from homology"/>
<dbReference type="AlphaFoldDB" id="A0A7U3YMB9"/>
<accession>A0A7U3YMB9</accession>
<evidence type="ECO:0000313" key="16">
    <source>
        <dbReference type="Proteomes" id="UP000006365"/>
    </source>
</evidence>